<gene>
    <name evidence="1" type="ORF">LCGC14_0374520</name>
</gene>
<organism evidence="1">
    <name type="scientific">marine sediment metagenome</name>
    <dbReference type="NCBI Taxonomy" id="412755"/>
    <lineage>
        <taxon>unclassified sequences</taxon>
        <taxon>metagenomes</taxon>
        <taxon>ecological metagenomes</taxon>
    </lineage>
</organism>
<evidence type="ECO:0000313" key="1">
    <source>
        <dbReference type="EMBL" id="KKN76062.1"/>
    </source>
</evidence>
<accession>A0A0F9TMA3</accession>
<name>A0A0F9TMA3_9ZZZZ</name>
<dbReference type="AlphaFoldDB" id="A0A0F9TMA3"/>
<dbReference type="EMBL" id="LAZR01000300">
    <property type="protein sequence ID" value="KKN76062.1"/>
    <property type="molecule type" value="Genomic_DNA"/>
</dbReference>
<proteinExistence type="predicted"/>
<sequence length="33" mass="3913">MVEKNTFLKDADRIYGGETPADIFKKKKKKRKQ</sequence>
<reference evidence="1" key="1">
    <citation type="journal article" date="2015" name="Nature">
        <title>Complex archaea that bridge the gap between prokaryotes and eukaryotes.</title>
        <authorList>
            <person name="Spang A."/>
            <person name="Saw J.H."/>
            <person name="Jorgensen S.L."/>
            <person name="Zaremba-Niedzwiedzka K."/>
            <person name="Martijn J."/>
            <person name="Lind A.E."/>
            <person name="van Eijk R."/>
            <person name="Schleper C."/>
            <person name="Guy L."/>
            <person name="Ettema T.J."/>
        </authorList>
    </citation>
    <scope>NUCLEOTIDE SEQUENCE</scope>
</reference>
<comment type="caution">
    <text evidence="1">The sequence shown here is derived from an EMBL/GenBank/DDBJ whole genome shotgun (WGS) entry which is preliminary data.</text>
</comment>
<protein>
    <submittedName>
        <fullName evidence="1">Uncharacterized protein</fullName>
    </submittedName>
</protein>